<evidence type="ECO:0000313" key="4">
    <source>
        <dbReference type="Proteomes" id="UP001611383"/>
    </source>
</evidence>
<keyword evidence="2" id="KW-0732">Signal</keyword>
<feature type="chain" id="PRO_5045348194" evidence="2">
    <location>
        <begin position="22"/>
        <end position="70"/>
    </location>
</feature>
<dbReference type="EMBL" id="CP043494">
    <property type="protein sequence ID" value="WNG44187.1"/>
    <property type="molecule type" value="Genomic_DNA"/>
</dbReference>
<evidence type="ECO:0000256" key="2">
    <source>
        <dbReference type="SAM" id="SignalP"/>
    </source>
</evidence>
<evidence type="ECO:0000256" key="1">
    <source>
        <dbReference type="SAM" id="MobiDB-lite"/>
    </source>
</evidence>
<organism evidence="3 4">
    <name type="scientific">Archangium minus</name>
    <dbReference type="NCBI Taxonomy" id="83450"/>
    <lineage>
        <taxon>Bacteria</taxon>
        <taxon>Pseudomonadati</taxon>
        <taxon>Myxococcota</taxon>
        <taxon>Myxococcia</taxon>
        <taxon>Myxococcales</taxon>
        <taxon>Cystobacterineae</taxon>
        <taxon>Archangiaceae</taxon>
        <taxon>Archangium</taxon>
    </lineage>
</organism>
<protein>
    <submittedName>
        <fullName evidence="3">Uncharacterized protein</fullName>
    </submittedName>
</protein>
<keyword evidence="4" id="KW-1185">Reference proteome</keyword>
<feature type="compositionally biased region" description="Basic and acidic residues" evidence="1">
    <location>
        <begin position="43"/>
        <end position="56"/>
    </location>
</feature>
<feature type="signal peptide" evidence="2">
    <location>
        <begin position="1"/>
        <end position="21"/>
    </location>
</feature>
<feature type="compositionally biased region" description="Low complexity" evidence="1">
    <location>
        <begin position="33"/>
        <end position="42"/>
    </location>
</feature>
<name>A0ABY9WMY2_9BACT</name>
<evidence type="ECO:0000313" key="3">
    <source>
        <dbReference type="EMBL" id="WNG44187.1"/>
    </source>
</evidence>
<dbReference type="Proteomes" id="UP001611383">
    <property type="component" value="Chromosome"/>
</dbReference>
<proteinExistence type="predicted"/>
<feature type="region of interest" description="Disordered" evidence="1">
    <location>
        <begin position="33"/>
        <end position="70"/>
    </location>
</feature>
<dbReference type="RefSeq" id="WP_395816500.1">
    <property type="nucleotide sequence ID" value="NZ_CP043494.1"/>
</dbReference>
<accession>A0ABY9WMY2</accession>
<gene>
    <name evidence="3" type="ORF">F0U60_08770</name>
</gene>
<sequence>MRTLTPILLSLLVLASLPGSLGRLLPATSHASSHLATSSLVDGDGKGGGDDKGDKGGDDDDDDEDFRVVG</sequence>
<reference evidence="3 4" key="1">
    <citation type="submission" date="2019-08" db="EMBL/GenBank/DDBJ databases">
        <title>Archangium and Cystobacter genomes.</title>
        <authorList>
            <person name="Chen I.-C.K."/>
            <person name="Wielgoss S."/>
        </authorList>
    </citation>
    <scope>NUCLEOTIDE SEQUENCE [LARGE SCALE GENOMIC DNA]</scope>
    <source>
        <strain evidence="3 4">Cbm 6</strain>
    </source>
</reference>
<feature type="compositionally biased region" description="Acidic residues" evidence="1">
    <location>
        <begin position="57"/>
        <end position="70"/>
    </location>
</feature>